<feature type="signal peptide" evidence="8">
    <location>
        <begin position="1"/>
        <end position="37"/>
    </location>
</feature>
<dbReference type="GO" id="GO:0008422">
    <property type="term" value="F:beta-glucosidase activity"/>
    <property type="evidence" value="ECO:0007669"/>
    <property type="project" value="TreeGrafter"/>
</dbReference>
<dbReference type="RefSeq" id="WP_165327209.1">
    <property type="nucleotide sequence ID" value="NZ_CP049109.1"/>
</dbReference>
<feature type="domain" description="Glycoside hydrolase family 5" evidence="9">
    <location>
        <begin position="81"/>
        <end position="368"/>
    </location>
</feature>
<keyword evidence="6" id="KW-0624">Polysaccharide degradation</keyword>
<dbReference type="Gene3D" id="3.20.20.80">
    <property type="entry name" value="Glycosidases"/>
    <property type="match status" value="1"/>
</dbReference>
<accession>A0A6G6Y5K9</accession>
<dbReference type="InterPro" id="IPR050386">
    <property type="entry name" value="Glycosyl_hydrolase_5"/>
</dbReference>
<dbReference type="InterPro" id="IPR006311">
    <property type="entry name" value="TAT_signal"/>
</dbReference>
<keyword evidence="8" id="KW-0732">Signal</keyword>
<dbReference type="EMBL" id="CP049109">
    <property type="protein sequence ID" value="QIG80205.1"/>
    <property type="molecule type" value="Genomic_DNA"/>
</dbReference>
<evidence type="ECO:0000256" key="7">
    <source>
        <dbReference type="RuleBase" id="RU361153"/>
    </source>
</evidence>
<reference evidence="10 11" key="1">
    <citation type="submission" date="2020-02" db="EMBL/GenBank/DDBJ databases">
        <authorList>
            <person name="Zheng R.K."/>
            <person name="Sun C.M."/>
        </authorList>
    </citation>
    <scope>NUCLEOTIDE SEQUENCE [LARGE SCALE GENOMIC DNA]</scope>
    <source>
        <strain evidence="11">zrk23</strain>
    </source>
</reference>
<dbReference type="PANTHER" id="PTHR31297:SF41">
    <property type="entry name" value="ENDOGLUCANASE, PUTATIVE (AFU_ORTHOLOGUE AFUA_5G01830)-RELATED"/>
    <property type="match status" value="1"/>
</dbReference>
<evidence type="ECO:0000313" key="10">
    <source>
        <dbReference type="EMBL" id="QIG80205.1"/>
    </source>
</evidence>
<feature type="chain" id="PRO_5026094812" evidence="8">
    <location>
        <begin position="38"/>
        <end position="406"/>
    </location>
</feature>
<dbReference type="GO" id="GO:0009986">
    <property type="term" value="C:cell surface"/>
    <property type="evidence" value="ECO:0007669"/>
    <property type="project" value="TreeGrafter"/>
</dbReference>
<evidence type="ECO:0000256" key="2">
    <source>
        <dbReference type="ARBA" id="ARBA00022801"/>
    </source>
</evidence>
<dbReference type="InterPro" id="IPR017853">
    <property type="entry name" value="GH"/>
</dbReference>
<dbReference type="AlphaFoldDB" id="A0A6G6Y5K9"/>
<evidence type="ECO:0000256" key="8">
    <source>
        <dbReference type="SAM" id="SignalP"/>
    </source>
</evidence>
<dbReference type="Proteomes" id="UP000501568">
    <property type="component" value="Chromosome"/>
</dbReference>
<dbReference type="InterPro" id="IPR001547">
    <property type="entry name" value="Glyco_hydro_5"/>
</dbReference>
<comment type="similarity">
    <text evidence="1 7">Belongs to the glycosyl hydrolase 5 (cellulase A) family.</text>
</comment>
<keyword evidence="4" id="KW-0119">Carbohydrate metabolism</keyword>
<dbReference type="Pfam" id="PF00150">
    <property type="entry name" value="Cellulase"/>
    <property type="match status" value="1"/>
</dbReference>
<protein>
    <submittedName>
        <fullName evidence="10">Glycoside hydrolase family 5 protein</fullName>
    </submittedName>
</protein>
<gene>
    <name evidence="10" type="ORF">G5C33_10715</name>
</gene>
<evidence type="ECO:0000256" key="4">
    <source>
        <dbReference type="ARBA" id="ARBA00023277"/>
    </source>
</evidence>
<organism evidence="10 11">
    <name type="scientific">Stakelama tenebrarum</name>
    <dbReference type="NCBI Taxonomy" id="2711215"/>
    <lineage>
        <taxon>Bacteria</taxon>
        <taxon>Pseudomonadati</taxon>
        <taxon>Pseudomonadota</taxon>
        <taxon>Alphaproteobacteria</taxon>
        <taxon>Sphingomonadales</taxon>
        <taxon>Sphingomonadaceae</taxon>
        <taxon>Stakelama</taxon>
    </lineage>
</organism>
<name>A0A6G6Y5K9_9SPHN</name>
<keyword evidence="3" id="KW-0136">Cellulose degradation</keyword>
<evidence type="ECO:0000256" key="6">
    <source>
        <dbReference type="ARBA" id="ARBA00023326"/>
    </source>
</evidence>
<dbReference type="PROSITE" id="PS51318">
    <property type="entry name" value="TAT"/>
    <property type="match status" value="1"/>
</dbReference>
<keyword evidence="11" id="KW-1185">Reference proteome</keyword>
<sequence>MNSLKNHRSAFKRMTRRACLIGAAITIAGATAPVAFAQDAPSQAPSAADGRAMLEAMSPGWNLGNTLEAIGNGPGPFSSSQETAWGNPPVTQEMMDAVAEAGFKSVRIPLSWDQYADRNGNISPAWMARVKEVVGYARNAGLYVLINVHWDGGWLQPVYEGREAVDAKLANYWTQIATAFRDADDHVLFAGTNEVMVTDVYTAPTDENCEVQNGFNQIFVDTVRATGGANATRWLVVQGYNTNIDWTIACNAELPTDSASDRLMMEVHYYDPYDFTLDTKSDKWQWGAIATDRSATVPGFDEAYADAQFAKVKRTFIDNGVPVILGEYASSLREDRDREQKYRNYWDLYITYSAVRHGLIPMYWDNGYTSNHNSGLFNRGRAQLAYPATAAVITEGTKEGLKKPVE</sequence>
<evidence type="ECO:0000256" key="3">
    <source>
        <dbReference type="ARBA" id="ARBA00023001"/>
    </source>
</evidence>
<proteinExistence type="inferred from homology"/>
<keyword evidence="2 7" id="KW-0378">Hydrolase</keyword>
<dbReference type="PANTHER" id="PTHR31297">
    <property type="entry name" value="GLUCAN ENDO-1,6-BETA-GLUCOSIDASE B"/>
    <property type="match status" value="1"/>
</dbReference>
<evidence type="ECO:0000259" key="9">
    <source>
        <dbReference type="Pfam" id="PF00150"/>
    </source>
</evidence>
<evidence type="ECO:0000256" key="1">
    <source>
        <dbReference type="ARBA" id="ARBA00005641"/>
    </source>
</evidence>
<evidence type="ECO:0000256" key="5">
    <source>
        <dbReference type="ARBA" id="ARBA00023295"/>
    </source>
</evidence>
<dbReference type="KEGG" id="spzr:G5C33_10715"/>
<dbReference type="GO" id="GO:0005576">
    <property type="term" value="C:extracellular region"/>
    <property type="evidence" value="ECO:0007669"/>
    <property type="project" value="TreeGrafter"/>
</dbReference>
<evidence type="ECO:0000313" key="11">
    <source>
        <dbReference type="Proteomes" id="UP000501568"/>
    </source>
</evidence>
<keyword evidence="5 7" id="KW-0326">Glycosidase</keyword>
<dbReference type="SUPFAM" id="SSF51445">
    <property type="entry name" value="(Trans)glycosidases"/>
    <property type="match status" value="1"/>
</dbReference>
<dbReference type="GO" id="GO:0030245">
    <property type="term" value="P:cellulose catabolic process"/>
    <property type="evidence" value="ECO:0007669"/>
    <property type="project" value="UniProtKB-KW"/>
</dbReference>